<evidence type="ECO:0000313" key="8">
    <source>
        <dbReference type="EMBL" id="CAF1212306.1"/>
    </source>
</evidence>
<feature type="compositionally biased region" description="Polar residues" evidence="7">
    <location>
        <begin position="152"/>
        <end position="170"/>
    </location>
</feature>
<dbReference type="PANTHER" id="PTHR22974">
    <property type="entry name" value="MIXED LINEAGE PROTEIN KINASE"/>
    <property type="match status" value="1"/>
</dbReference>
<dbReference type="GO" id="GO:0007059">
    <property type="term" value="P:chromosome segregation"/>
    <property type="evidence" value="ECO:0007669"/>
    <property type="project" value="TreeGrafter"/>
</dbReference>
<evidence type="ECO:0000256" key="5">
    <source>
        <dbReference type="ARBA" id="ARBA00022840"/>
    </source>
</evidence>
<reference evidence="8" key="1">
    <citation type="submission" date="2021-02" db="EMBL/GenBank/DDBJ databases">
        <authorList>
            <person name="Nowell W R."/>
        </authorList>
    </citation>
    <scope>NUCLEOTIDE SEQUENCE</scope>
</reference>
<comment type="caution">
    <text evidence="8">The sequence shown here is derived from an EMBL/GenBank/DDBJ whole genome shotgun (WGS) entry which is preliminary data.</text>
</comment>
<dbReference type="GO" id="GO:0005524">
    <property type="term" value="F:ATP binding"/>
    <property type="evidence" value="ECO:0007669"/>
    <property type="project" value="UniProtKB-KW"/>
</dbReference>
<evidence type="ECO:0000256" key="7">
    <source>
        <dbReference type="SAM" id="MobiDB-lite"/>
    </source>
</evidence>
<evidence type="ECO:0000313" key="9">
    <source>
        <dbReference type="EMBL" id="CAF4021227.1"/>
    </source>
</evidence>
<organism evidence="8 10">
    <name type="scientific">Didymodactylos carnosus</name>
    <dbReference type="NCBI Taxonomy" id="1234261"/>
    <lineage>
        <taxon>Eukaryota</taxon>
        <taxon>Metazoa</taxon>
        <taxon>Spiralia</taxon>
        <taxon>Gnathifera</taxon>
        <taxon>Rotifera</taxon>
        <taxon>Eurotatoria</taxon>
        <taxon>Bdelloidea</taxon>
        <taxon>Philodinida</taxon>
        <taxon>Philodinidae</taxon>
        <taxon>Didymodactylos</taxon>
    </lineage>
</organism>
<keyword evidence="2" id="KW-0808">Transferase</keyword>
<keyword evidence="1" id="KW-0723">Serine/threonine-protein kinase</keyword>
<keyword evidence="5" id="KW-0067">ATP-binding</keyword>
<feature type="compositionally biased region" description="Low complexity" evidence="7">
    <location>
        <begin position="171"/>
        <end position="191"/>
    </location>
</feature>
<feature type="compositionally biased region" description="Basic and acidic residues" evidence="7">
    <location>
        <begin position="325"/>
        <end position="343"/>
    </location>
</feature>
<feature type="coiled-coil region" evidence="6">
    <location>
        <begin position="389"/>
        <end position="423"/>
    </location>
</feature>
<dbReference type="EMBL" id="CAJNOK010014808">
    <property type="protein sequence ID" value="CAF1212306.1"/>
    <property type="molecule type" value="Genomic_DNA"/>
</dbReference>
<dbReference type="GO" id="GO:0004674">
    <property type="term" value="F:protein serine/threonine kinase activity"/>
    <property type="evidence" value="ECO:0007669"/>
    <property type="project" value="UniProtKB-KW"/>
</dbReference>
<sequence length="447" mass="51708">MRRIPRYTKRSLDRWPHTSFSQQDITGATNSLEQSGIELPDFQPTTQLRTTTNNSNITHTSQTNNNNTIVFTNQTYPNLLNNNNSIILNNNNLLTAANNIILVEKKITRKAATPPDRRRKRVQKVEDSETARNPKRRKNDTTNNTDKKQATVAVSDSTVRNASKNDFSPVSSIQSDSCSNSNHTSESSLSSATTKQVQTDIMALNVSTVLTPGDIEAKNSQIQTLSRDKDELRRQLRDIQRDLEKQSNVLQKCLAVNKKLLIEKSTLERKQARQKCMENRLRLGQFVTQRQGATFVENWVDGSAFTDLVKQQELIQRAREELERERRSLQKRRPNCEVKEKPAKTYMRAKSKDRSESDQNSNDGTKLNDKSRSLVTDWYEQDEILRLRQASLKKEETDLQIEYEKLERERNLHIRELKRIYNEDHSRRKMRKGGRVRCRLALDIGPL</sequence>
<dbReference type="Proteomes" id="UP000677228">
    <property type="component" value="Unassembled WGS sequence"/>
</dbReference>
<keyword evidence="3" id="KW-0547">Nucleotide-binding</keyword>
<keyword evidence="6" id="KW-0175">Coiled coil</keyword>
<evidence type="ECO:0000313" key="10">
    <source>
        <dbReference type="Proteomes" id="UP000677228"/>
    </source>
</evidence>
<protein>
    <submittedName>
        <fullName evidence="8">Uncharacterized protein</fullName>
    </submittedName>
</protein>
<accession>A0A8S2EFL5</accession>
<feature type="region of interest" description="Disordered" evidence="7">
    <location>
        <begin position="325"/>
        <end position="369"/>
    </location>
</feature>
<dbReference type="EMBL" id="CAJOBA010036343">
    <property type="protein sequence ID" value="CAF4021227.1"/>
    <property type="molecule type" value="Genomic_DNA"/>
</dbReference>
<dbReference type="AlphaFoldDB" id="A0A8S2EFL5"/>
<feature type="region of interest" description="Disordered" evidence="7">
    <location>
        <begin position="112"/>
        <end position="194"/>
    </location>
</feature>
<keyword evidence="4" id="KW-0418">Kinase</keyword>
<feature type="coiled-coil region" evidence="6">
    <location>
        <begin position="215"/>
        <end position="249"/>
    </location>
</feature>
<feature type="compositionally biased region" description="Basic and acidic residues" evidence="7">
    <location>
        <begin position="123"/>
        <end position="132"/>
    </location>
</feature>
<gene>
    <name evidence="8" type="ORF">OVA965_LOCUS24515</name>
    <name evidence="9" type="ORF">TMI583_LOCUS25235</name>
</gene>
<evidence type="ECO:0000256" key="3">
    <source>
        <dbReference type="ARBA" id="ARBA00022741"/>
    </source>
</evidence>
<dbReference type="Proteomes" id="UP000682733">
    <property type="component" value="Unassembled WGS sequence"/>
</dbReference>
<dbReference type="PANTHER" id="PTHR22974:SF23">
    <property type="entry name" value="TOUSLED-LIKE KINASE, ISOFORM G"/>
    <property type="match status" value="1"/>
</dbReference>
<dbReference type="GO" id="GO:0005634">
    <property type="term" value="C:nucleus"/>
    <property type="evidence" value="ECO:0007669"/>
    <property type="project" value="TreeGrafter"/>
</dbReference>
<dbReference type="GO" id="GO:0035556">
    <property type="term" value="P:intracellular signal transduction"/>
    <property type="evidence" value="ECO:0007669"/>
    <property type="project" value="TreeGrafter"/>
</dbReference>
<evidence type="ECO:0000256" key="1">
    <source>
        <dbReference type="ARBA" id="ARBA00022527"/>
    </source>
</evidence>
<evidence type="ECO:0000256" key="2">
    <source>
        <dbReference type="ARBA" id="ARBA00022679"/>
    </source>
</evidence>
<evidence type="ECO:0000256" key="4">
    <source>
        <dbReference type="ARBA" id="ARBA00022777"/>
    </source>
</evidence>
<proteinExistence type="predicted"/>
<evidence type="ECO:0000256" key="6">
    <source>
        <dbReference type="SAM" id="Coils"/>
    </source>
</evidence>
<name>A0A8S2EFL5_9BILA</name>